<keyword evidence="2" id="KW-1185">Reference proteome</keyword>
<sequence length="285" mass="30774">MKKVYKVLSSVALAGIIGATTLGYSQTPTSAASVDKTVSATEKAATTAPAAAVKKAEQTLKKITGTAYKLDQSDFLGGTEWSYSVKKSPNSYVLIDAKGKISSASISTGKMTYHIQEDKLSHTSESIQLETVDSSVQRAVDAVFDKMEGVEQGKLSGVSLIKKGAKQVYEFMFVDGEFGTWIEIDKKTLNVQSVNARALADDLFEKDQEVIDKYEKSIKALTEKELLAQAAEQAEAWLGVDLTGYKATKGAFPSDRVVFEKKGAPTIVGNFNSDGLFYSIGVKYL</sequence>
<gene>
    <name evidence="1" type="ORF">HP552_03740</name>
</gene>
<dbReference type="EMBL" id="JABMCB010000142">
    <property type="protein sequence ID" value="NUU74375.1"/>
    <property type="molecule type" value="Genomic_DNA"/>
</dbReference>
<evidence type="ECO:0000313" key="2">
    <source>
        <dbReference type="Proteomes" id="UP000526125"/>
    </source>
</evidence>
<comment type="caution">
    <text evidence="1">The sequence shown here is derived from an EMBL/GenBank/DDBJ whole genome shotgun (WGS) entry which is preliminary data.</text>
</comment>
<reference evidence="1 2" key="1">
    <citation type="submission" date="2020-05" db="EMBL/GenBank/DDBJ databases">
        <title>Genome Sequencing of Type Strains.</title>
        <authorList>
            <person name="Lemaire J.F."/>
            <person name="Inderbitzin P."/>
            <person name="Gregorio O.A."/>
            <person name="Collins S.B."/>
            <person name="Wespe N."/>
            <person name="Knight-Connoni V."/>
        </authorList>
    </citation>
    <scope>NUCLEOTIDE SEQUENCE [LARGE SCALE GENOMIC DNA]</scope>
    <source>
        <strain evidence="1 2">LMG 21957</strain>
    </source>
</reference>
<dbReference type="AlphaFoldDB" id="A0A7Y6BUF6"/>
<accession>A0A7Y6BUF6</accession>
<organism evidence="1 2">
    <name type="scientific">Paenibacillus xylanilyticus</name>
    <dbReference type="NCBI Taxonomy" id="248903"/>
    <lineage>
        <taxon>Bacteria</taxon>
        <taxon>Bacillati</taxon>
        <taxon>Bacillota</taxon>
        <taxon>Bacilli</taxon>
        <taxon>Bacillales</taxon>
        <taxon>Paenibacillaceae</taxon>
        <taxon>Paenibacillus</taxon>
    </lineage>
</organism>
<protein>
    <submittedName>
        <fullName evidence="1">Uncharacterized protein</fullName>
    </submittedName>
</protein>
<evidence type="ECO:0000313" key="1">
    <source>
        <dbReference type="EMBL" id="NUU74375.1"/>
    </source>
</evidence>
<dbReference type="RefSeq" id="WP_175394293.1">
    <property type="nucleotide sequence ID" value="NZ_JABMCB010000142.1"/>
</dbReference>
<proteinExistence type="predicted"/>
<dbReference type="Proteomes" id="UP000526125">
    <property type="component" value="Unassembled WGS sequence"/>
</dbReference>
<name>A0A7Y6BUF6_9BACL</name>